<comment type="similarity">
    <text evidence="1">Belongs to the class-II aminoacyl-tRNA synthetase family.</text>
</comment>
<organism evidence="11 12">
    <name type="scientific">Candidatus Harrisonbacteria bacterium RIFCSPLOWO2_01_FULL_44_18</name>
    <dbReference type="NCBI Taxonomy" id="1798407"/>
    <lineage>
        <taxon>Bacteria</taxon>
        <taxon>Candidatus Harrisoniibacteriota</taxon>
    </lineage>
</organism>
<keyword evidence="9" id="KW-0030">Aminoacyl-tRNA synthetase</keyword>
<keyword evidence="8" id="KW-0648">Protein biosynthesis</keyword>
<dbReference type="SUPFAM" id="SSF55681">
    <property type="entry name" value="Class II aaRS and biotin synthetases"/>
    <property type="match status" value="1"/>
</dbReference>
<evidence type="ECO:0000313" key="11">
    <source>
        <dbReference type="EMBL" id="OGY65869.1"/>
    </source>
</evidence>
<dbReference type="Pfam" id="PF01411">
    <property type="entry name" value="tRNA-synt_2c"/>
    <property type="match status" value="1"/>
</dbReference>
<keyword evidence="5" id="KW-0547">Nucleotide-binding</keyword>
<dbReference type="PANTHER" id="PTHR11777">
    <property type="entry name" value="ALANYL-TRNA SYNTHETASE"/>
    <property type="match status" value="1"/>
</dbReference>
<dbReference type="PANTHER" id="PTHR11777:SF9">
    <property type="entry name" value="ALANINE--TRNA LIGASE, CYTOPLASMIC"/>
    <property type="match status" value="1"/>
</dbReference>
<dbReference type="InterPro" id="IPR012947">
    <property type="entry name" value="tRNA_SAD"/>
</dbReference>
<dbReference type="GO" id="GO:0005737">
    <property type="term" value="C:cytoplasm"/>
    <property type="evidence" value="ECO:0007669"/>
    <property type="project" value="InterPro"/>
</dbReference>
<keyword evidence="6" id="KW-0067">ATP-binding</keyword>
<evidence type="ECO:0000256" key="2">
    <source>
        <dbReference type="ARBA" id="ARBA00013168"/>
    </source>
</evidence>
<dbReference type="InterPro" id="IPR045864">
    <property type="entry name" value="aa-tRNA-synth_II/BPL/LPL"/>
</dbReference>
<keyword evidence="3" id="KW-0820">tRNA-binding</keyword>
<feature type="domain" description="Alanyl-transfer RNA synthetases family profile" evidence="10">
    <location>
        <begin position="1"/>
        <end position="592"/>
    </location>
</feature>
<dbReference type="SUPFAM" id="SSF101353">
    <property type="entry name" value="Putative anticodon-binding domain of alanyl-tRNA synthetase (AlaRS)"/>
    <property type="match status" value="1"/>
</dbReference>
<dbReference type="InterPro" id="IPR018163">
    <property type="entry name" value="Thr/Ala-tRNA-synth_IIc_edit"/>
</dbReference>
<evidence type="ECO:0000313" key="12">
    <source>
        <dbReference type="Proteomes" id="UP000177942"/>
    </source>
</evidence>
<dbReference type="SUPFAM" id="SSF55186">
    <property type="entry name" value="ThrRS/AlaRS common domain"/>
    <property type="match status" value="1"/>
</dbReference>
<dbReference type="Gene3D" id="3.30.54.20">
    <property type="match status" value="1"/>
</dbReference>
<dbReference type="CDD" id="cd00673">
    <property type="entry name" value="AlaRS_core"/>
    <property type="match status" value="1"/>
</dbReference>
<keyword evidence="4" id="KW-0436">Ligase</keyword>
<protein>
    <recommendedName>
        <fullName evidence="2">alanine--tRNA ligase</fullName>
        <ecNumber evidence="2">6.1.1.7</ecNumber>
    </recommendedName>
</protein>
<evidence type="ECO:0000256" key="1">
    <source>
        <dbReference type="ARBA" id="ARBA00008226"/>
    </source>
</evidence>
<dbReference type="EMBL" id="MHJJ01000006">
    <property type="protein sequence ID" value="OGY65869.1"/>
    <property type="molecule type" value="Genomic_DNA"/>
</dbReference>
<dbReference type="InterPro" id="IPR018162">
    <property type="entry name" value="Ala-tRNA-ligase_IIc_anticod-bd"/>
</dbReference>
<dbReference type="Pfam" id="PF07973">
    <property type="entry name" value="tRNA_SAD"/>
    <property type="match status" value="1"/>
</dbReference>
<evidence type="ECO:0000256" key="6">
    <source>
        <dbReference type="ARBA" id="ARBA00022840"/>
    </source>
</evidence>
<dbReference type="PRINTS" id="PR00980">
    <property type="entry name" value="TRNASYNTHALA"/>
</dbReference>
<evidence type="ECO:0000256" key="8">
    <source>
        <dbReference type="ARBA" id="ARBA00022917"/>
    </source>
</evidence>
<proteinExistence type="inferred from homology"/>
<evidence type="ECO:0000256" key="3">
    <source>
        <dbReference type="ARBA" id="ARBA00022555"/>
    </source>
</evidence>
<dbReference type="GO" id="GO:0005524">
    <property type="term" value="F:ATP binding"/>
    <property type="evidence" value="ECO:0007669"/>
    <property type="project" value="UniProtKB-KW"/>
</dbReference>
<dbReference type="GO" id="GO:0002161">
    <property type="term" value="F:aminoacyl-tRNA deacylase activity"/>
    <property type="evidence" value="ECO:0007669"/>
    <property type="project" value="TreeGrafter"/>
</dbReference>
<accession>A0A1G1ZN73</accession>
<gene>
    <name evidence="11" type="ORF">A3A16_02290</name>
</gene>
<keyword evidence="7" id="KW-0694">RNA-binding</keyword>
<dbReference type="GO" id="GO:0006419">
    <property type="term" value="P:alanyl-tRNA aminoacylation"/>
    <property type="evidence" value="ECO:0007669"/>
    <property type="project" value="InterPro"/>
</dbReference>
<evidence type="ECO:0000256" key="7">
    <source>
        <dbReference type="ARBA" id="ARBA00022884"/>
    </source>
</evidence>
<reference evidence="11 12" key="1">
    <citation type="journal article" date="2016" name="Nat. Commun.">
        <title>Thousands of microbial genomes shed light on interconnected biogeochemical processes in an aquifer system.</title>
        <authorList>
            <person name="Anantharaman K."/>
            <person name="Brown C.T."/>
            <person name="Hug L.A."/>
            <person name="Sharon I."/>
            <person name="Castelle C.J."/>
            <person name="Probst A.J."/>
            <person name="Thomas B.C."/>
            <person name="Singh A."/>
            <person name="Wilkins M.J."/>
            <person name="Karaoz U."/>
            <person name="Brodie E.L."/>
            <person name="Williams K.H."/>
            <person name="Hubbard S.S."/>
            <person name="Banfield J.F."/>
        </authorList>
    </citation>
    <scope>NUCLEOTIDE SEQUENCE [LARGE SCALE GENOMIC DNA]</scope>
</reference>
<evidence type="ECO:0000256" key="4">
    <source>
        <dbReference type="ARBA" id="ARBA00022598"/>
    </source>
</evidence>
<dbReference type="InterPro" id="IPR050058">
    <property type="entry name" value="Ala-tRNA_ligase"/>
</dbReference>
<dbReference type="Proteomes" id="UP000177942">
    <property type="component" value="Unassembled WGS sequence"/>
</dbReference>
<dbReference type="STRING" id="1798407.A3A16_02290"/>
<dbReference type="AlphaFoldDB" id="A0A1G1ZN73"/>
<comment type="caution">
    <text evidence="11">The sequence shown here is derived from an EMBL/GenBank/DDBJ whole genome shotgun (WGS) entry which is preliminary data.</text>
</comment>
<evidence type="ECO:0000256" key="5">
    <source>
        <dbReference type="ARBA" id="ARBA00022741"/>
    </source>
</evidence>
<sequence>MESEEIRKKFLEFFRERGHVIVPSSSLMPDDPSVLLTTAGMQQFRRYFTGELDAQKDFGGKNTVSIQKCFRTSDIDEVGDKTHLTFFEMLGHFSFGGYFKKETIEWTYQLLTEAFGVQPERISATVFTGDEAVAFDKESFDAWSKFLSHSKIRKGQRKDNFWGPAGSEGPCGAANEVYVDDMEVATLVFMEFYCLPDKTLKPLPKKGVDVGWGFERIVKVTQGVENVFQTDIFELIIKKINEIAPHLKDREVRVFADHLRAAIFLTADGVRPSNKEAGYILRRLLRRTLAYQIKYDIHADLFSEALKFIKDKFGPFYLEVKKTQEIGEVFEGEKNKFQKAIAAGLFELKKRDKISAQDAFYLYETFGLPFELIKELAPPGAVKDLEYKDFEKEFKKHQEISRAGAEKKFGGHGLLFNTGELKAKDEEELKKVTRLHTATHLLQAALRKILGPEVKQMGSDITVERTRFDFTFSRKLTQEEIKKAENLVNEVIQKDLPVGFVEMPLEEAKKTGALHFFSASSSEGGSTSGGGGEKYPERVKVYYVGHSLKDAFSKEFCGGPHVGNTLVIGKFKIIKEEAVGAGARRIRAAVFP</sequence>
<dbReference type="GO" id="GO:0000049">
    <property type="term" value="F:tRNA binding"/>
    <property type="evidence" value="ECO:0007669"/>
    <property type="project" value="UniProtKB-KW"/>
</dbReference>
<dbReference type="InterPro" id="IPR018165">
    <property type="entry name" value="Ala-tRNA-synth_IIc_core"/>
</dbReference>
<dbReference type="PROSITE" id="PS50860">
    <property type="entry name" value="AA_TRNA_LIGASE_II_ALA"/>
    <property type="match status" value="1"/>
</dbReference>
<dbReference type="Gene3D" id="3.30.930.10">
    <property type="entry name" value="Bira Bifunctional Protein, Domain 2"/>
    <property type="match status" value="1"/>
</dbReference>
<evidence type="ECO:0000259" key="10">
    <source>
        <dbReference type="PROSITE" id="PS50860"/>
    </source>
</evidence>
<dbReference type="InterPro" id="IPR002318">
    <property type="entry name" value="Ala-tRNA-lgiase_IIc"/>
</dbReference>
<name>A0A1G1ZN73_9BACT</name>
<dbReference type="EC" id="6.1.1.7" evidence="2"/>
<evidence type="ECO:0000256" key="9">
    <source>
        <dbReference type="ARBA" id="ARBA00023146"/>
    </source>
</evidence>
<dbReference type="SMART" id="SM00863">
    <property type="entry name" value="tRNA_SAD"/>
    <property type="match status" value="1"/>
</dbReference>
<dbReference type="InterPro" id="IPR018164">
    <property type="entry name" value="Ala-tRNA-synth_IIc_N"/>
</dbReference>
<dbReference type="FunFam" id="3.30.980.10:FF:000004">
    <property type="entry name" value="Alanine--tRNA ligase, cytoplasmic"/>
    <property type="match status" value="1"/>
</dbReference>
<dbReference type="GO" id="GO:0004813">
    <property type="term" value="F:alanine-tRNA ligase activity"/>
    <property type="evidence" value="ECO:0007669"/>
    <property type="project" value="UniProtKB-EC"/>
</dbReference>
<dbReference type="Gene3D" id="3.30.980.10">
    <property type="entry name" value="Threonyl-trna Synthetase, Chain A, domain 2"/>
    <property type="match status" value="1"/>
</dbReference>